<dbReference type="AlphaFoldDB" id="A0A4R3LLE7"/>
<protein>
    <submittedName>
        <fullName evidence="2">Pimeloyl-ACP methyl ester carboxylesterase</fullName>
    </submittedName>
</protein>
<organism evidence="2 3">
    <name type="scientific">Aquabacter spiritensis</name>
    <dbReference type="NCBI Taxonomy" id="933073"/>
    <lineage>
        <taxon>Bacteria</taxon>
        <taxon>Pseudomonadati</taxon>
        <taxon>Pseudomonadota</taxon>
        <taxon>Alphaproteobacteria</taxon>
        <taxon>Hyphomicrobiales</taxon>
        <taxon>Xanthobacteraceae</taxon>
        <taxon>Aquabacter</taxon>
    </lineage>
</organism>
<evidence type="ECO:0000313" key="2">
    <source>
        <dbReference type="EMBL" id="TCT01064.1"/>
    </source>
</evidence>
<dbReference type="InterPro" id="IPR029058">
    <property type="entry name" value="AB_hydrolase_fold"/>
</dbReference>
<keyword evidence="3" id="KW-1185">Reference proteome</keyword>
<dbReference type="Pfam" id="PF00561">
    <property type="entry name" value="Abhydrolase_1"/>
    <property type="match status" value="1"/>
</dbReference>
<dbReference type="SUPFAM" id="SSF53474">
    <property type="entry name" value="alpha/beta-Hydrolases"/>
    <property type="match status" value="1"/>
</dbReference>
<proteinExistence type="predicted"/>
<comment type="caution">
    <text evidence="2">The sequence shown here is derived from an EMBL/GenBank/DDBJ whole genome shotgun (WGS) entry which is preliminary data.</text>
</comment>
<evidence type="ECO:0000259" key="1">
    <source>
        <dbReference type="Pfam" id="PF00561"/>
    </source>
</evidence>
<accession>A0A4R3LLE7</accession>
<name>A0A4R3LLE7_9HYPH</name>
<dbReference type="InterPro" id="IPR050228">
    <property type="entry name" value="Carboxylesterase_BioH"/>
</dbReference>
<evidence type="ECO:0000313" key="3">
    <source>
        <dbReference type="Proteomes" id="UP000294664"/>
    </source>
</evidence>
<dbReference type="OrthoDB" id="9791366at2"/>
<gene>
    <name evidence="2" type="ORF">EDC64_11934</name>
</gene>
<dbReference type="InterPro" id="IPR000073">
    <property type="entry name" value="AB_hydrolase_1"/>
</dbReference>
<dbReference type="Gene3D" id="3.40.50.1820">
    <property type="entry name" value="alpha/beta hydrolase"/>
    <property type="match status" value="1"/>
</dbReference>
<dbReference type="Proteomes" id="UP000294664">
    <property type="component" value="Unassembled WGS sequence"/>
</dbReference>
<dbReference type="PANTHER" id="PTHR43194:SF2">
    <property type="entry name" value="PEROXISOMAL MEMBRANE PROTEIN LPX1"/>
    <property type="match status" value="1"/>
</dbReference>
<feature type="domain" description="AB hydrolase-1" evidence="1">
    <location>
        <begin position="31"/>
        <end position="270"/>
    </location>
</feature>
<dbReference type="PANTHER" id="PTHR43194">
    <property type="entry name" value="HYDROLASE ALPHA/BETA FOLD FAMILY"/>
    <property type="match status" value="1"/>
</dbReference>
<dbReference type="EMBL" id="SMAI01000019">
    <property type="protein sequence ID" value="TCT01064.1"/>
    <property type="molecule type" value="Genomic_DNA"/>
</dbReference>
<reference evidence="2 3" key="1">
    <citation type="submission" date="2019-03" db="EMBL/GenBank/DDBJ databases">
        <title>Genomic Encyclopedia of Type Strains, Phase IV (KMG-IV): sequencing the most valuable type-strain genomes for metagenomic binning, comparative biology and taxonomic classification.</title>
        <authorList>
            <person name="Goeker M."/>
        </authorList>
    </citation>
    <scope>NUCLEOTIDE SEQUENCE [LARGE SCALE GENOMIC DNA]</scope>
    <source>
        <strain evidence="2 3">DSM 9035</strain>
    </source>
</reference>
<sequence length="286" mass="30956">MSRYFAYPSADARALFGRIWEPETGGPRRLPVVCLPGLTRSSTDFEALAESLATRGRRVVGFDFRGRGGSAYAPYATYTVPQEAEDTAAGLAALDIDRALFIGTSRGGLVMMQLAATRPELMAGSVLNDIGPVIETAGIARIAGYVGIAPRPDWSALAAELKASQGFLFPNLTAADWERYARQIYQDDAGVPRLAYDSAMADAFKAFDPTKPLPEFWAGFDAMAPQKVLVIHGALSDVLAQQTVEAMADRHRGLEVYTVDDQGHAPLLWDARSQKVIGDFLDRADP</sequence>
<dbReference type="RefSeq" id="WP_132035479.1">
    <property type="nucleotide sequence ID" value="NZ_SMAI01000019.1"/>
</dbReference>